<dbReference type="AlphaFoldDB" id="A0A0F9LLQ9"/>
<evidence type="ECO:0000313" key="2">
    <source>
        <dbReference type="EMBL" id="KKM88156.1"/>
    </source>
</evidence>
<proteinExistence type="predicted"/>
<feature type="compositionally biased region" description="Basic and acidic residues" evidence="1">
    <location>
        <begin position="91"/>
        <end position="111"/>
    </location>
</feature>
<reference evidence="2" key="1">
    <citation type="journal article" date="2015" name="Nature">
        <title>Complex archaea that bridge the gap between prokaryotes and eukaryotes.</title>
        <authorList>
            <person name="Spang A."/>
            <person name="Saw J.H."/>
            <person name="Jorgensen S.L."/>
            <person name="Zaremba-Niedzwiedzka K."/>
            <person name="Martijn J."/>
            <person name="Lind A.E."/>
            <person name="van Eijk R."/>
            <person name="Schleper C."/>
            <person name="Guy L."/>
            <person name="Ettema T.J."/>
        </authorList>
    </citation>
    <scope>NUCLEOTIDE SEQUENCE</scope>
</reference>
<gene>
    <name evidence="2" type="ORF">LCGC14_1261570</name>
</gene>
<evidence type="ECO:0000256" key="1">
    <source>
        <dbReference type="SAM" id="MobiDB-lite"/>
    </source>
</evidence>
<feature type="region of interest" description="Disordered" evidence="1">
    <location>
        <begin position="88"/>
        <end position="134"/>
    </location>
</feature>
<organism evidence="2">
    <name type="scientific">marine sediment metagenome</name>
    <dbReference type="NCBI Taxonomy" id="412755"/>
    <lineage>
        <taxon>unclassified sequences</taxon>
        <taxon>metagenomes</taxon>
        <taxon>ecological metagenomes</taxon>
    </lineage>
</organism>
<comment type="caution">
    <text evidence="2">The sequence shown here is derived from an EMBL/GenBank/DDBJ whole genome shotgun (WGS) entry which is preliminary data.</text>
</comment>
<dbReference type="EMBL" id="LAZR01006998">
    <property type="protein sequence ID" value="KKM88156.1"/>
    <property type="molecule type" value="Genomic_DNA"/>
</dbReference>
<name>A0A0F9LLQ9_9ZZZZ</name>
<protein>
    <submittedName>
        <fullName evidence="2">Uncharacterized protein</fullName>
    </submittedName>
</protein>
<accession>A0A0F9LLQ9</accession>
<sequence>MTYINLIETYEEAGDIKTKKMYKATRVLEQEEATDKAVARFHEKRIKLLAEGKDVQVVRTAVLWDDPRREQPRRRRRVMQKIMRKIMKTVESPKPDERQAQADREVDKVFEQKGTTKRRKSGLVLPEGHRGQSR</sequence>